<dbReference type="Gene3D" id="1.10.287.130">
    <property type="match status" value="1"/>
</dbReference>
<organism evidence="16 17">
    <name type="scientific">Cohnella soli</name>
    <dbReference type="NCBI Taxonomy" id="425005"/>
    <lineage>
        <taxon>Bacteria</taxon>
        <taxon>Bacillati</taxon>
        <taxon>Bacillota</taxon>
        <taxon>Bacilli</taxon>
        <taxon>Bacillales</taxon>
        <taxon>Paenibacillaceae</taxon>
        <taxon>Cohnella</taxon>
    </lineage>
</organism>
<dbReference type="InterPro" id="IPR005467">
    <property type="entry name" value="His_kinase_dom"/>
</dbReference>
<dbReference type="EMBL" id="JBHSMI010000067">
    <property type="protein sequence ID" value="MFC5407115.1"/>
    <property type="molecule type" value="Genomic_DNA"/>
</dbReference>
<feature type="domain" description="Histidine kinase" evidence="14">
    <location>
        <begin position="444"/>
        <end position="657"/>
    </location>
</feature>
<dbReference type="InterPro" id="IPR003660">
    <property type="entry name" value="HAMP_dom"/>
</dbReference>
<protein>
    <recommendedName>
        <fullName evidence="3">histidine kinase</fullName>
        <ecNumber evidence="3">2.7.13.3</ecNumber>
    </recommendedName>
</protein>
<dbReference type="SMART" id="SM00304">
    <property type="entry name" value="HAMP"/>
    <property type="match status" value="1"/>
</dbReference>
<dbReference type="InterPro" id="IPR003661">
    <property type="entry name" value="HisK_dim/P_dom"/>
</dbReference>
<dbReference type="SUPFAM" id="SSF55874">
    <property type="entry name" value="ATPase domain of HSP90 chaperone/DNA topoisomerase II/histidine kinase"/>
    <property type="match status" value="1"/>
</dbReference>
<dbReference type="PANTHER" id="PTHR45453:SF3">
    <property type="entry name" value="HISTIDINE KINASE"/>
    <property type="match status" value="1"/>
</dbReference>
<feature type="transmembrane region" description="Helical" evidence="13">
    <location>
        <begin position="349"/>
        <end position="370"/>
    </location>
</feature>
<keyword evidence="7" id="KW-0547">Nucleotide-binding</keyword>
<evidence type="ECO:0000256" key="7">
    <source>
        <dbReference type="ARBA" id="ARBA00022741"/>
    </source>
</evidence>
<dbReference type="PROSITE" id="PS50885">
    <property type="entry name" value="HAMP"/>
    <property type="match status" value="1"/>
</dbReference>
<dbReference type="PANTHER" id="PTHR45453">
    <property type="entry name" value="PHOSPHATE REGULON SENSOR PROTEIN PHOR"/>
    <property type="match status" value="1"/>
</dbReference>
<evidence type="ECO:0000256" key="13">
    <source>
        <dbReference type="SAM" id="Phobius"/>
    </source>
</evidence>
<evidence type="ECO:0000256" key="8">
    <source>
        <dbReference type="ARBA" id="ARBA00022777"/>
    </source>
</evidence>
<name>A0ABW0I3M7_9BACL</name>
<keyword evidence="13" id="KW-0812">Transmembrane</keyword>
<gene>
    <name evidence="16" type="ORF">ACFPOF_30685</name>
</gene>
<dbReference type="CDD" id="cd06225">
    <property type="entry name" value="HAMP"/>
    <property type="match status" value="1"/>
</dbReference>
<comment type="caution">
    <text evidence="16">The sequence shown here is derived from an EMBL/GenBank/DDBJ whole genome shotgun (WGS) entry which is preliminary data.</text>
</comment>
<dbReference type="SMART" id="SM00388">
    <property type="entry name" value="HisKA"/>
    <property type="match status" value="1"/>
</dbReference>
<dbReference type="PROSITE" id="PS50109">
    <property type="entry name" value="HIS_KIN"/>
    <property type="match status" value="1"/>
</dbReference>
<dbReference type="SUPFAM" id="SSF47384">
    <property type="entry name" value="Homodimeric domain of signal transducing histidine kinase"/>
    <property type="match status" value="1"/>
</dbReference>
<feature type="domain" description="HAMP" evidence="15">
    <location>
        <begin position="370"/>
        <end position="422"/>
    </location>
</feature>
<dbReference type="Gene3D" id="6.10.340.10">
    <property type="match status" value="1"/>
</dbReference>
<evidence type="ECO:0000313" key="16">
    <source>
        <dbReference type="EMBL" id="MFC5407115.1"/>
    </source>
</evidence>
<keyword evidence="13" id="KW-1133">Transmembrane helix</keyword>
<keyword evidence="4" id="KW-1003">Cell membrane</keyword>
<dbReference type="Pfam" id="PF00672">
    <property type="entry name" value="HAMP"/>
    <property type="match status" value="1"/>
</dbReference>
<dbReference type="PRINTS" id="PR00344">
    <property type="entry name" value="BCTRLSENSOR"/>
</dbReference>
<keyword evidence="17" id="KW-1185">Reference proteome</keyword>
<keyword evidence="5" id="KW-0597">Phosphoprotein</keyword>
<dbReference type="Proteomes" id="UP001596113">
    <property type="component" value="Unassembled WGS sequence"/>
</dbReference>
<dbReference type="RefSeq" id="WP_378139489.1">
    <property type="nucleotide sequence ID" value="NZ_JBHSMI010000067.1"/>
</dbReference>
<keyword evidence="10" id="KW-0902">Two-component regulatory system</keyword>
<evidence type="ECO:0000256" key="1">
    <source>
        <dbReference type="ARBA" id="ARBA00000085"/>
    </source>
</evidence>
<evidence type="ECO:0000259" key="14">
    <source>
        <dbReference type="PROSITE" id="PS50109"/>
    </source>
</evidence>
<evidence type="ECO:0000256" key="11">
    <source>
        <dbReference type="ARBA" id="ARBA00023136"/>
    </source>
</evidence>
<dbReference type="EC" id="2.7.13.3" evidence="3"/>
<dbReference type="Gene3D" id="3.30.565.10">
    <property type="entry name" value="Histidine kinase-like ATPase, C-terminal domain"/>
    <property type="match status" value="1"/>
</dbReference>
<dbReference type="InterPro" id="IPR036097">
    <property type="entry name" value="HisK_dim/P_sf"/>
</dbReference>
<dbReference type="Pfam" id="PF02518">
    <property type="entry name" value="HATPase_c"/>
    <property type="match status" value="1"/>
</dbReference>
<evidence type="ECO:0000256" key="12">
    <source>
        <dbReference type="SAM" id="Coils"/>
    </source>
</evidence>
<evidence type="ECO:0000259" key="15">
    <source>
        <dbReference type="PROSITE" id="PS50885"/>
    </source>
</evidence>
<reference evidence="17" key="1">
    <citation type="journal article" date="2019" name="Int. J. Syst. Evol. Microbiol.">
        <title>The Global Catalogue of Microorganisms (GCM) 10K type strain sequencing project: providing services to taxonomists for standard genome sequencing and annotation.</title>
        <authorList>
            <consortium name="The Broad Institute Genomics Platform"/>
            <consortium name="The Broad Institute Genome Sequencing Center for Infectious Disease"/>
            <person name="Wu L."/>
            <person name="Ma J."/>
        </authorList>
    </citation>
    <scope>NUCLEOTIDE SEQUENCE [LARGE SCALE GENOMIC DNA]</scope>
    <source>
        <strain evidence="17">CGMCC 1.18575</strain>
    </source>
</reference>
<dbReference type="GO" id="GO:0016301">
    <property type="term" value="F:kinase activity"/>
    <property type="evidence" value="ECO:0007669"/>
    <property type="project" value="UniProtKB-KW"/>
</dbReference>
<evidence type="ECO:0000256" key="2">
    <source>
        <dbReference type="ARBA" id="ARBA00004651"/>
    </source>
</evidence>
<accession>A0ABW0I3M7</accession>
<keyword evidence="9" id="KW-0067">ATP-binding</keyword>
<comment type="subcellular location">
    <subcellularLocation>
        <location evidence="2">Cell membrane</location>
        <topology evidence="2">Multi-pass membrane protein</topology>
    </subcellularLocation>
</comment>
<evidence type="ECO:0000256" key="5">
    <source>
        <dbReference type="ARBA" id="ARBA00022553"/>
    </source>
</evidence>
<proteinExistence type="predicted"/>
<evidence type="ECO:0000313" key="17">
    <source>
        <dbReference type="Proteomes" id="UP001596113"/>
    </source>
</evidence>
<evidence type="ECO:0000256" key="9">
    <source>
        <dbReference type="ARBA" id="ARBA00022840"/>
    </source>
</evidence>
<dbReference type="SMART" id="SM00387">
    <property type="entry name" value="HATPase_c"/>
    <property type="match status" value="1"/>
</dbReference>
<keyword evidence="8 16" id="KW-0418">Kinase</keyword>
<sequence length="660" mass="75378">MRIGIVPKLFLLTIALCSAILGVIYVGQTIFFKDYYANRKVNDIKASISAFEHQPLSSNASTSLVRQREQEFYRNNNTWITTLDRYGNLARSDDFYLDFMPENVKPQPDNPYRIPLYHLVDSDKVEEAKALFAPKLKAFLSVVMDDGEPVAPVFLQEEGSRKLWSNDLLSKQVDEINIQIKEEYMEYEKKLQETRKKAAGLKTSREKLPTEILPEIVVNENGILFEDPNMPQATAEPSQKPFKSAIKQPAHYYTGLIVDAVFPDPNGTSNLLYSNRLFLERIKQFQEELLFGEKKADDGLLHTIDYEESGVKYKLFVHRIEGENGQPAYIFAMASLQPVDEAVRMIQDYYVYIVLFVVVLVLLASLYYSLRIARPLLRINRTTKKIADLDFTESLPVRSKDEIGELSRNINSLSATLHGYIGQLRQDIEKEKRLESTRKEFISGVSHELKTPLSVMKSCISILKDNVASHKKEYYFEAMEKEVDKMDHLIVDMLELAKFESGTYAMKMDVFRIDKSIGAILEQLELPIASKGLRVKTQLLPVEVVANAHRIEQVLTNFMTNAIRYTPEDQLILVSTIEHEGRVAVCVENKGAHIPEEQLDKIWDRFYRADSSRQRSQGGTGLGLAIAKNILELHGAEYGAANTEDGVAFYFYLNVYEEEI</sequence>
<evidence type="ECO:0000256" key="3">
    <source>
        <dbReference type="ARBA" id="ARBA00012438"/>
    </source>
</evidence>
<dbReference type="Pfam" id="PF00512">
    <property type="entry name" value="HisKA"/>
    <property type="match status" value="1"/>
</dbReference>
<comment type="catalytic activity">
    <reaction evidence="1">
        <text>ATP + protein L-histidine = ADP + protein N-phospho-L-histidine.</text>
        <dbReference type="EC" id="2.7.13.3"/>
    </reaction>
</comment>
<dbReference type="InterPro" id="IPR004358">
    <property type="entry name" value="Sig_transdc_His_kin-like_C"/>
</dbReference>
<keyword evidence="6" id="KW-0808">Transferase</keyword>
<dbReference type="InterPro" id="IPR003594">
    <property type="entry name" value="HATPase_dom"/>
</dbReference>
<dbReference type="InterPro" id="IPR036890">
    <property type="entry name" value="HATPase_C_sf"/>
</dbReference>
<dbReference type="SUPFAM" id="SSF158472">
    <property type="entry name" value="HAMP domain-like"/>
    <property type="match status" value="1"/>
</dbReference>
<feature type="coiled-coil region" evidence="12">
    <location>
        <begin position="177"/>
        <end position="204"/>
    </location>
</feature>
<keyword evidence="12" id="KW-0175">Coiled coil</keyword>
<evidence type="ECO:0000256" key="6">
    <source>
        <dbReference type="ARBA" id="ARBA00022679"/>
    </source>
</evidence>
<evidence type="ECO:0000256" key="4">
    <source>
        <dbReference type="ARBA" id="ARBA00022475"/>
    </source>
</evidence>
<evidence type="ECO:0000256" key="10">
    <source>
        <dbReference type="ARBA" id="ARBA00023012"/>
    </source>
</evidence>
<dbReference type="CDD" id="cd00082">
    <property type="entry name" value="HisKA"/>
    <property type="match status" value="1"/>
</dbReference>
<dbReference type="InterPro" id="IPR050351">
    <property type="entry name" value="BphY/WalK/GraS-like"/>
</dbReference>
<keyword evidence="11 13" id="KW-0472">Membrane</keyword>